<organism evidence="2 3">
    <name type="scientific">Pseudohaliea rubra DSM 19751</name>
    <dbReference type="NCBI Taxonomy" id="1265313"/>
    <lineage>
        <taxon>Bacteria</taxon>
        <taxon>Pseudomonadati</taxon>
        <taxon>Pseudomonadota</taxon>
        <taxon>Gammaproteobacteria</taxon>
        <taxon>Cellvibrionales</taxon>
        <taxon>Halieaceae</taxon>
        <taxon>Pseudohaliea</taxon>
    </lineage>
</organism>
<feature type="domain" description="Retropepsin-like aspartic endopeptidase" evidence="1">
    <location>
        <begin position="8"/>
        <end position="143"/>
    </location>
</feature>
<evidence type="ECO:0000313" key="3">
    <source>
        <dbReference type="Proteomes" id="UP000029640"/>
    </source>
</evidence>
<evidence type="ECO:0000259" key="1">
    <source>
        <dbReference type="Pfam" id="PF05618"/>
    </source>
</evidence>
<dbReference type="PANTHER" id="PTHR38037:SF1">
    <property type="entry name" value="ATP-DEPENDENT ZINC PROTEASE DOMAIN-CONTAINING PROTEIN-RELATED"/>
    <property type="match status" value="1"/>
</dbReference>
<comment type="caution">
    <text evidence="2">The sequence shown here is derived from an EMBL/GenBank/DDBJ whole genome shotgun (WGS) entry which is preliminary data.</text>
</comment>
<dbReference type="SUPFAM" id="SSF50630">
    <property type="entry name" value="Acid proteases"/>
    <property type="match status" value="1"/>
</dbReference>
<dbReference type="Pfam" id="PF05618">
    <property type="entry name" value="Zn_protease"/>
    <property type="match status" value="1"/>
</dbReference>
<accession>A0A095XWW0</accession>
<dbReference type="PANTHER" id="PTHR38037">
    <property type="entry name" value="ZN_PROTEASE DOMAIN-CONTAINING PROTEIN"/>
    <property type="match status" value="1"/>
</dbReference>
<reference evidence="2 3" key="1">
    <citation type="journal article" date="2014" name="Genome Announc.">
        <title>Genome Sequence of Gammaproteobacterial Pseudohaliea rubra Type Strain DSM 19751, Isolated from Coastal Seawater of the Mediterranean Sea.</title>
        <authorList>
            <person name="Spring S."/>
            <person name="Fiebig A."/>
            <person name="Riedel T."/>
            <person name="Goker M."/>
            <person name="Klenk H.P."/>
        </authorList>
    </citation>
    <scope>NUCLEOTIDE SEQUENCE [LARGE SCALE GENOMIC DNA]</scope>
    <source>
        <strain evidence="2 3">DSM 19751</strain>
    </source>
</reference>
<name>A0A095XWW0_9GAMM</name>
<dbReference type="AlphaFoldDB" id="A0A095XWW0"/>
<dbReference type="eggNOG" id="COG4067">
    <property type="taxonomic scope" value="Bacteria"/>
</dbReference>
<dbReference type="InterPro" id="IPR021109">
    <property type="entry name" value="Peptidase_aspartic_dom_sf"/>
</dbReference>
<dbReference type="OrthoDB" id="9782977at2"/>
<proteinExistence type="predicted"/>
<keyword evidence="3" id="KW-1185">Reference proteome</keyword>
<dbReference type="Gene3D" id="2.40.70.10">
    <property type="entry name" value="Acid Proteases"/>
    <property type="match status" value="1"/>
</dbReference>
<sequence>MAELLDTVGWREWLRFPTLGIDAIKAKVDTGARTSCLHAFELEPFERNGRPWVAFAMHPLQRDESTVLRCEAPVVDQRQVRDSGGHAERRYVIDVPVALGKYRFEAEVTLTSRDTMLFRCLLGRTALRGRFLVDPGRSYLVGKPPDDDAAPPQGGLKP</sequence>
<dbReference type="EMBL" id="AUVB01000036">
    <property type="protein sequence ID" value="KGE04161.1"/>
    <property type="molecule type" value="Genomic_DNA"/>
</dbReference>
<dbReference type="InterPro" id="IPR008503">
    <property type="entry name" value="Asp_endopeptidase"/>
</dbReference>
<protein>
    <recommendedName>
        <fullName evidence="1">Retropepsin-like aspartic endopeptidase domain-containing protein</fullName>
    </recommendedName>
</protein>
<dbReference type="RefSeq" id="WP_035517512.1">
    <property type="nucleotide sequence ID" value="NZ_KN234781.1"/>
</dbReference>
<dbReference type="Proteomes" id="UP000029640">
    <property type="component" value="Unassembled WGS sequence"/>
</dbReference>
<dbReference type="STRING" id="1265313.HRUBRA_01256"/>
<gene>
    <name evidence="2" type="ORF">HRUBRA_01256</name>
</gene>
<dbReference type="HOGENOM" id="CLU_099424_1_1_6"/>
<dbReference type="PATRIC" id="fig|1265313.6.peg.1240"/>
<evidence type="ECO:0000313" key="2">
    <source>
        <dbReference type="EMBL" id="KGE04161.1"/>
    </source>
</evidence>